<comment type="subcellular location">
    <subcellularLocation>
        <location evidence="1">Membrane</location>
        <topology evidence="1">Multi-pass membrane protein</topology>
    </subcellularLocation>
</comment>
<accession>A0ABV7P0A2</accession>
<gene>
    <name evidence="7" type="ORF">ACFOSH_18045</name>
</gene>
<proteinExistence type="predicted"/>
<feature type="transmembrane region" description="Helical" evidence="6">
    <location>
        <begin position="369"/>
        <end position="387"/>
    </location>
</feature>
<dbReference type="PANTHER" id="PTHR23514:SF13">
    <property type="entry name" value="INNER MEMBRANE PROTEIN YBJJ"/>
    <property type="match status" value="1"/>
</dbReference>
<evidence type="ECO:0000256" key="5">
    <source>
        <dbReference type="SAM" id="MobiDB-lite"/>
    </source>
</evidence>
<dbReference type="CDD" id="cd17393">
    <property type="entry name" value="MFS_MosC_like"/>
    <property type="match status" value="1"/>
</dbReference>
<evidence type="ECO:0000313" key="7">
    <source>
        <dbReference type="EMBL" id="MFC3451337.1"/>
    </source>
</evidence>
<reference evidence="8" key="1">
    <citation type="journal article" date="2019" name="Int. J. Syst. Evol. Microbiol.">
        <title>The Global Catalogue of Microorganisms (GCM) 10K type strain sequencing project: providing services to taxonomists for standard genome sequencing and annotation.</title>
        <authorList>
            <consortium name="The Broad Institute Genomics Platform"/>
            <consortium name="The Broad Institute Genome Sequencing Center for Infectious Disease"/>
            <person name="Wu L."/>
            <person name="Ma J."/>
        </authorList>
    </citation>
    <scope>NUCLEOTIDE SEQUENCE [LARGE SCALE GENOMIC DNA]</scope>
    <source>
        <strain evidence="8">CGMCC 4.7676</strain>
    </source>
</reference>
<dbReference type="PANTHER" id="PTHR23514">
    <property type="entry name" value="BYPASS OF STOP CODON PROTEIN 6"/>
    <property type="match status" value="1"/>
</dbReference>
<feature type="transmembrane region" description="Helical" evidence="6">
    <location>
        <begin position="342"/>
        <end position="363"/>
    </location>
</feature>
<dbReference type="Pfam" id="PF07690">
    <property type="entry name" value="MFS_1"/>
    <property type="match status" value="1"/>
</dbReference>
<organism evidence="7 8">
    <name type="scientific">Amycolatopsis speibonae</name>
    <dbReference type="NCBI Taxonomy" id="1450224"/>
    <lineage>
        <taxon>Bacteria</taxon>
        <taxon>Bacillati</taxon>
        <taxon>Actinomycetota</taxon>
        <taxon>Actinomycetes</taxon>
        <taxon>Pseudonocardiales</taxon>
        <taxon>Pseudonocardiaceae</taxon>
        <taxon>Amycolatopsis</taxon>
    </lineage>
</organism>
<dbReference type="Proteomes" id="UP001595645">
    <property type="component" value="Unassembled WGS sequence"/>
</dbReference>
<feature type="transmembrane region" description="Helical" evidence="6">
    <location>
        <begin position="279"/>
        <end position="300"/>
    </location>
</feature>
<evidence type="ECO:0000256" key="6">
    <source>
        <dbReference type="SAM" id="Phobius"/>
    </source>
</evidence>
<comment type="caution">
    <text evidence="7">The sequence shown here is derived from an EMBL/GenBank/DDBJ whole genome shotgun (WGS) entry which is preliminary data.</text>
</comment>
<feature type="transmembrane region" description="Helical" evidence="6">
    <location>
        <begin position="211"/>
        <end position="229"/>
    </location>
</feature>
<feature type="transmembrane region" description="Helical" evidence="6">
    <location>
        <begin position="49"/>
        <end position="69"/>
    </location>
</feature>
<dbReference type="InterPro" id="IPR036259">
    <property type="entry name" value="MFS_trans_sf"/>
</dbReference>
<keyword evidence="4 6" id="KW-0472">Membrane</keyword>
<evidence type="ECO:0000313" key="8">
    <source>
        <dbReference type="Proteomes" id="UP001595645"/>
    </source>
</evidence>
<dbReference type="InterPro" id="IPR011701">
    <property type="entry name" value="MFS"/>
</dbReference>
<evidence type="ECO:0000256" key="1">
    <source>
        <dbReference type="ARBA" id="ARBA00004141"/>
    </source>
</evidence>
<dbReference type="RefSeq" id="WP_378240094.1">
    <property type="nucleotide sequence ID" value="NZ_JBHRWK010000024.1"/>
</dbReference>
<keyword evidence="8" id="KW-1185">Reference proteome</keyword>
<dbReference type="Gene3D" id="1.20.1250.20">
    <property type="entry name" value="MFS general substrate transporter like domains"/>
    <property type="match status" value="2"/>
</dbReference>
<feature type="transmembrane region" description="Helical" evidence="6">
    <location>
        <begin position="249"/>
        <end position="267"/>
    </location>
</feature>
<evidence type="ECO:0000256" key="2">
    <source>
        <dbReference type="ARBA" id="ARBA00022692"/>
    </source>
</evidence>
<keyword evidence="3 6" id="KW-1133">Transmembrane helix</keyword>
<protein>
    <submittedName>
        <fullName evidence="7">MFS transporter</fullName>
    </submittedName>
</protein>
<evidence type="ECO:0000256" key="4">
    <source>
        <dbReference type="ARBA" id="ARBA00023136"/>
    </source>
</evidence>
<feature type="transmembrane region" description="Helical" evidence="6">
    <location>
        <begin position="145"/>
        <end position="164"/>
    </location>
</feature>
<feature type="transmembrane region" description="Helical" evidence="6">
    <location>
        <begin position="106"/>
        <end position="124"/>
    </location>
</feature>
<name>A0ABV7P0A2_9PSEU</name>
<feature type="transmembrane region" description="Helical" evidence="6">
    <location>
        <begin position="170"/>
        <end position="191"/>
    </location>
</feature>
<evidence type="ECO:0000256" key="3">
    <source>
        <dbReference type="ARBA" id="ARBA00022989"/>
    </source>
</evidence>
<feature type="transmembrane region" description="Helical" evidence="6">
    <location>
        <begin position="18"/>
        <end position="37"/>
    </location>
</feature>
<keyword evidence="2 6" id="KW-0812">Transmembrane</keyword>
<feature type="transmembrane region" description="Helical" evidence="6">
    <location>
        <begin position="306"/>
        <end position="330"/>
    </location>
</feature>
<feature type="region of interest" description="Disordered" evidence="5">
    <location>
        <begin position="395"/>
        <end position="414"/>
    </location>
</feature>
<feature type="compositionally biased region" description="Pro residues" evidence="5">
    <location>
        <begin position="403"/>
        <end position="414"/>
    </location>
</feature>
<dbReference type="InterPro" id="IPR051788">
    <property type="entry name" value="MFS_Transporter"/>
</dbReference>
<dbReference type="SUPFAM" id="SSF103473">
    <property type="entry name" value="MFS general substrate transporter"/>
    <property type="match status" value="1"/>
</dbReference>
<sequence>MSSGLEIHPVKDVRRQRIAISGIFLMIGIMLGSWFARVPQLRIELGLNFAELGMVLLSQTVGVLLAMQLAGHLSNHLDSRAVIRVTSLVLPWFLPLMAAMPGAVTAGLGMLTWGVIAGLLDVSMNAQGVEVERRARRPVLNSLHAVWGIGALLGSGGTVLAVRADVSLSTHFWVVSVVLVVIALFSGRWLLTESRTASSSTAAKPPKVGFFSGWTRAVIILGGLGAAVALCEGAVSSWGGVFLSEQRGAAANIASLGYFAFIVAQTGTRLIGDRLHRRFGAVALVRWSMAMTAAGVLLAVMVQSVWFGLAGLAMAGVGLAVAIPIISSAVGHGTKSNTSLAIARYSTLHNAGVLAGPAIFGWLAQTFGISTALTLLLVPLGVIGLFASATSPASTASGASAPEPGPEPVVPRAA</sequence>
<dbReference type="EMBL" id="JBHRWK010000024">
    <property type="protein sequence ID" value="MFC3451337.1"/>
    <property type="molecule type" value="Genomic_DNA"/>
</dbReference>